<protein>
    <submittedName>
        <fullName evidence="2">Uncharacterized protein</fullName>
    </submittedName>
</protein>
<gene>
    <name evidence="2" type="ORF">EGW08_003027</name>
</gene>
<accession>A0A433U5W8</accession>
<comment type="caution">
    <text evidence="2">The sequence shown here is derived from an EMBL/GenBank/DDBJ whole genome shotgun (WGS) entry which is preliminary data.</text>
</comment>
<dbReference type="EMBL" id="RQTK01000062">
    <property type="protein sequence ID" value="RUS89217.1"/>
    <property type="molecule type" value="Genomic_DNA"/>
</dbReference>
<feature type="region of interest" description="Disordered" evidence="1">
    <location>
        <begin position="35"/>
        <end position="91"/>
    </location>
</feature>
<evidence type="ECO:0000256" key="1">
    <source>
        <dbReference type="SAM" id="MobiDB-lite"/>
    </source>
</evidence>
<proteinExistence type="predicted"/>
<organism evidence="2 3">
    <name type="scientific">Elysia chlorotica</name>
    <name type="common">Eastern emerald elysia</name>
    <name type="synonym">Sea slug</name>
    <dbReference type="NCBI Taxonomy" id="188477"/>
    <lineage>
        <taxon>Eukaryota</taxon>
        <taxon>Metazoa</taxon>
        <taxon>Spiralia</taxon>
        <taxon>Lophotrochozoa</taxon>
        <taxon>Mollusca</taxon>
        <taxon>Gastropoda</taxon>
        <taxon>Heterobranchia</taxon>
        <taxon>Euthyneura</taxon>
        <taxon>Panpulmonata</taxon>
        <taxon>Sacoglossa</taxon>
        <taxon>Placobranchoidea</taxon>
        <taxon>Plakobranchidae</taxon>
        <taxon>Elysia</taxon>
    </lineage>
</organism>
<keyword evidence="3" id="KW-1185">Reference proteome</keyword>
<evidence type="ECO:0000313" key="2">
    <source>
        <dbReference type="EMBL" id="RUS89217.1"/>
    </source>
</evidence>
<reference evidence="2 3" key="1">
    <citation type="submission" date="2019-01" db="EMBL/GenBank/DDBJ databases">
        <title>A draft genome assembly of the solar-powered sea slug Elysia chlorotica.</title>
        <authorList>
            <person name="Cai H."/>
            <person name="Li Q."/>
            <person name="Fang X."/>
            <person name="Li J."/>
            <person name="Curtis N.E."/>
            <person name="Altenburger A."/>
            <person name="Shibata T."/>
            <person name="Feng M."/>
            <person name="Maeda T."/>
            <person name="Schwartz J.A."/>
            <person name="Shigenobu S."/>
            <person name="Lundholm N."/>
            <person name="Nishiyama T."/>
            <person name="Yang H."/>
            <person name="Hasebe M."/>
            <person name="Li S."/>
            <person name="Pierce S.K."/>
            <person name="Wang J."/>
        </authorList>
    </citation>
    <scope>NUCLEOTIDE SEQUENCE [LARGE SCALE GENOMIC DNA]</scope>
    <source>
        <strain evidence="2">EC2010</strain>
        <tissue evidence="2">Whole organism of an adult</tissue>
    </source>
</reference>
<evidence type="ECO:0000313" key="3">
    <source>
        <dbReference type="Proteomes" id="UP000271974"/>
    </source>
</evidence>
<dbReference type="AlphaFoldDB" id="A0A433U5W8"/>
<dbReference type="Proteomes" id="UP000271974">
    <property type="component" value="Unassembled WGS sequence"/>
</dbReference>
<sequence length="131" mass="14376">MHWSPLPSPSAFIHTAITHAFISLARTCSRPSRFIGSSLRRPSHDPTGANPHWRLDTDTRSGLSLHPSERPGPPPRKGGLPGVSMPRKGGLPGVSIPPISFSGTWLWSHDPSSQHPILYSLFQFLYPPVPF</sequence>
<name>A0A433U5W8_ELYCH</name>